<comment type="caution">
    <text evidence="2">The sequence shown here is derived from an EMBL/GenBank/DDBJ whole genome shotgun (WGS) entry which is preliminary data.</text>
</comment>
<dbReference type="SUPFAM" id="SSF159888">
    <property type="entry name" value="YdhG-like"/>
    <property type="match status" value="1"/>
</dbReference>
<evidence type="ECO:0000259" key="1">
    <source>
        <dbReference type="Pfam" id="PF08818"/>
    </source>
</evidence>
<dbReference type="AlphaFoldDB" id="A0A6P0UXQ4"/>
<organism evidence="2 3">
    <name type="scientific">Leptobacterium flavescens</name>
    <dbReference type="NCBI Taxonomy" id="472055"/>
    <lineage>
        <taxon>Bacteria</taxon>
        <taxon>Pseudomonadati</taxon>
        <taxon>Bacteroidota</taxon>
        <taxon>Flavobacteriia</taxon>
        <taxon>Flavobacteriales</taxon>
        <taxon>Flavobacteriaceae</taxon>
        <taxon>Leptobacterium</taxon>
    </lineage>
</organism>
<reference evidence="2 3" key="1">
    <citation type="submission" date="2020-01" db="EMBL/GenBank/DDBJ databases">
        <title>Leptobacterium flavescens.</title>
        <authorList>
            <person name="Wang G."/>
        </authorList>
    </citation>
    <scope>NUCLEOTIDE SEQUENCE [LARGE SCALE GENOMIC DNA]</scope>
    <source>
        <strain evidence="2 3">KCTC 22160</strain>
    </source>
</reference>
<dbReference type="InterPro" id="IPR014922">
    <property type="entry name" value="YdhG-like"/>
</dbReference>
<dbReference type="Gene3D" id="3.90.1150.200">
    <property type="match status" value="1"/>
</dbReference>
<sequence length="133" mass="15808">MQNVSFGSVEEFLDYLPQDELEITLYLRKLILECFPNCTEKLSYNVPFYKRYSNVCFIWPASVLWGKKKTYEGVRLGFTKGYLLQDEIGFLSKENRKQVYWRDFKKLSEIDADLVKSYLFEAITIDELSKKQN</sequence>
<name>A0A6P0UXQ4_9FLAO</name>
<dbReference type="Pfam" id="PF08818">
    <property type="entry name" value="DUF1801"/>
    <property type="match status" value="1"/>
</dbReference>
<keyword evidence="3" id="KW-1185">Reference proteome</keyword>
<evidence type="ECO:0000313" key="3">
    <source>
        <dbReference type="Proteomes" id="UP000468581"/>
    </source>
</evidence>
<dbReference type="EMBL" id="JAABOO010000004">
    <property type="protein sequence ID" value="NER15473.1"/>
    <property type="molecule type" value="Genomic_DNA"/>
</dbReference>
<gene>
    <name evidence="2" type="ORF">GWK08_18610</name>
</gene>
<accession>A0A6P0UXQ4</accession>
<evidence type="ECO:0000313" key="2">
    <source>
        <dbReference type="EMBL" id="NER15473.1"/>
    </source>
</evidence>
<proteinExistence type="predicted"/>
<protein>
    <submittedName>
        <fullName evidence="2">DUF1801 domain-containing protein</fullName>
    </submittedName>
</protein>
<dbReference type="Proteomes" id="UP000468581">
    <property type="component" value="Unassembled WGS sequence"/>
</dbReference>
<feature type="domain" description="YdhG-like" evidence="1">
    <location>
        <begin position="23"/>
        <end position="123"/>
    </location>
</feature>